<dbReference type="OrthoDB" id="4735656at2"/>
<dbReference type="Pfam" id="PF20058">
    <property type="entry name" value="DUF6457"/>
    <property type="match status" value="1"/>
</dbReference>
<evidence type="ECO:0000259" key="1">
    <source>
        <dbReference type="Pfam" id="PF20058"/>
    </source>
</evidence>
<evidence type="ECO:0000313" key="2">
    <source>
        <dbReference type="EMBL" id="AQP47984.1"/>
    </source>
</evidence>
<protein>
    <recommendedName>
        <fullName evidence="1">DUF6457 domain-containing protein</fullName>
    </recommendedName>
</protein>
<dbReference type="RefSeq" id="WP_077686316.1">
    <property type="nucleotide sequence ID" value="NZ_CP019606.1"/>
</dbReference>
<dbReference type="AlphaFoldDB" id="A0A1Q2CPF7"/>
<organism evidence="2 3">
    <name type="scientific">Tessaracoccus aquimaris</name>
    <dbReference type="NCBI Taxonomy" id="1332264"/>
    <lineage>
        <taxon>Bacteria</taxon>
        <taxon>Bacillati</taxon>
        <taxon>Actinomycetota</taxon>
        <taxon>Actinomycetes</taxon>
        <taxon>Propionibacteriales</taxon>
        <taxon>Propionibacteriaceae</taxon>
        <taxon>Tessaracoccus</taxon>
    </lineage>
</organism>
<name>A0A1Q2CPF7_9ACTN</name>
<dbReference type="KEGG" id="tes:BW730_11285"/>
<keyword evidence="3" id="KW-1185">Reference proteome</keyword>
<reference evidence="3" key="1">
    <citation type="submission" date="2017-02" db="EMBL/GenBank/DDBJ databases">
        <title>Tessaracoccus aquaemaris sp. nov., isolated from the intestine of a Korean rockfish, Sebastes schlegelii, in a marine aquaculture pond.</title>
        <authorList>
            <person name="Tak E.J."/>
            <person name="Bae J.-W."/>
        </authorList>
    </citation>
    <scope>NUCLEOTIDE SEQUENCE [LARGE SCALE GENOMIC DNA]</scope>
    <source>
        <strain evidence="3">NSG39</strain>
    </source>
</reference>
<accession>A0A1Q2CPF7</accession>
<evidence type="ECO:0000313" key="3">
    <source>
        <dbReference type="Proteomes" id="UP000188145"/>
    </source>
</evidence>
<gene>
    <name evidence="2" type="ORF">BW730_11285</name>
</gene>
<feature type="domain" description="DUF6457" evidence="1">
    <location>
        <begin position="7"/>
        <end position="80"/>
    </location>
</feature>
<dbReference type="InterPro" id="IPR045598">
    <property type="entry name" value="DUF6457"/>
</dbReference>
<dbReference type="Proteomes" id="UP000188145">
    <property type="component" value="Chromosome"/>
</dbReference>
<dbReference type="STRING" id="1332264.BW730_11285"/>
<sequence>MARPDDDHELWRRWITLAAGELGLSPDDVPVDDLLRLTAVIAHGVDRPMAPVSAFLVGLAMGRGADREEAIKKLTGLAQEFAS</sequence>
<proteinExistence type="predicted"/>
<dbReference type="EMBL" id="CP019606">
    <property type="protein sequence ID" value="AQP47984.1"/>
    <property type="molecule type" value="Genomic_DNA"/>
</dbReference>